<gene>
    <name evidence="1" type="ORF">K1T71_009406</name>
</gene>
<dbReference type="Proteomes" id="UP000824533">
    <property type="component" value="Linkage Group LG16"/>
</dbReference>
<accession>A0ACC1CUY8</accession>
<comment type="caution">
    <text evidence="1">The sequence shown here is derived from an EMBL/GenBank/DDBJ whole genome shotgun (WGS) entry which is preliminary data.</text>
</comment>
<keyword evidence="2" id="KW-1185">Reference proteome</keyword>
<evidence type="ECO:0000313" key="2">
    <source>
        <dbReference type="Proteomes" id="UP000824533"/>
    </source>
</evidence>
<evidence type="ECO:0000313" key="1">
    <source>
        <dbReference type="EMBL" id="KAJ0175265.1"/>
    </source>
</evidence>
<sequence>MSFVLLKCQVVERIIICLVDYPGMVSGEAPLNIPAIPLSRLAFANVIDALCLRLMLSKIDLSQEDTRLNFQYQNNSFRITTVGEYPLGGKWGNKGGTVFIRGLNTVIRFAPDTLGWVK</sequence>
<dbReference type="EMBL" id="CM034402">
    <property type="protein sequence ID" value="KAJ0175265.1"/>
    <property type="molecule type" value="Genomic_DNA"/>
</dbReference>
<organism evidence="1 2">
    <name type="scientific">Dendrolimus kikuchii</name>
    <dbReference type="NCBI Taxonomy" id="765133"/>
    <lineage>
        <taxon>Eukaryota</taxon>
        <taxon>Metazoa</taxon>
        <taxon>Ecdysozoa</taxon>
        <taxon>Arthropoda</taxon>
        <taxon>Hexapoda</taxon>
        <taxon>Insecta</taxon>
        <taxon>Pterygota</taxon>
        <taxon>Neoptera</taxon>
        <taxon>Endopterygota</taxon>
        <taxon>Lepidoptera</taxon>
        <taxon>Glossata</taxon>
        <taxon>Ditrysia</taxon>
        <taxon>Bombycoidea</taxon>
        <taxon>Lasiocampidae</taxon>
        <taxon>Dendrolimus</taxon>
    </lineage>
</organism>
<name>A0ACC1CUY8_9NEOP</name>
<proteinExistence type="predicted"/>
<reference evidence="1 2" key="1">
    <citation type="journal article" date="2021" name="Front. Genet.">
        <title>Chromosome-Level Genome Assembly Reveals Significant Gene Expansion in the Toll and IMD Signaling Pathways of Dendrolimus kikuchii.</title>
        <authorList>
            <person name="Zhou J."/>
            <person name="Wu P."/>
            <person name="Xiong Z."/>
            <person name="Liu N."/>
            <person name="Zhao N."/>
            <person name="Ji M."/>
            <person name="Qiu Y."/>
            <person name="Yang B."/>
        </authorList>
    </citation>
    <scope>NUCLEOTIDE SEQUENCE [LARGE SCALE GENOMIC DNA]</scope>
    <source>
        <strain evidence="1">Ann1</strain>
    </source>
</reference>
<protein>
    <submittedName>
        <fullName evidence="1">Uncharacterized protein</fullName>
    </submittedName>
</protein>